<dbReference type="Gene3D" id="1.10.340.70">
    <property type="match status" value="1"/>
</dbReference>
<feature type="domain" description="Integrase zinc-binding" evidence="1">
    <location>
        <begin position="110"/>
        <end position="167"/>
    </location>
</feature>
<gene>
    <name evidence="2" type="ORF">OTI717_LOCUS40698</name>
</gene>
<sequence>IVLPPRNNKTESVKATADADAFVSTDPDATLITDTNVSHTKTIPHKFSSNYFDSNKLQQEQARDPHIQNIIRRLQHKPNNSPFIFKDNLLRKIMTISPHSKIERDVIYLPSSMIKSLLYACHNDPMTGGHFSLDRTYHKIKNLYWWSKMKLSIFQHIKSCLACQQYNVGRQKRHGQLNPIPPREGPFLLIGIDYCGPLKTTPREN</sequence>
<dbReference type="InterPro" id="IPR052160">
    <property type="entry name" value="Gypsy_RT_Integrase-like"/>
</dbReference>
<dbReference type="EMBL" id="CAJOAX010034586">
    <property type="protein sequence ID" value="CAF4259138.1"/>
    <property type="molecule type" value="Genomic_DNA"/>
</dbReference>
<accession>A0A820FDQ4</accession>
<evidence type="ECO:0000313" key="3">
    <source>
        <dbReference type="Proteomes" id="UP000663823"/>
    </source>
</evidence>
<reference evidence="2" key="1">
    <citation type="submission" date="2021-02" db="EMBL/GenBank/DDBJ databases">
        <authorList>
            <person name="Nowell W R."/>
        </authorList>
    </citation>
    <scope>NUCLEOTIDE SEQUENCE</scope>
</reference>
<feature type="non-terminal residue" evidence="2">
    <location>
        <position position="205"/>
    </location>
</feature>
<dbReference type="AlphaFoldDB" id="A0A820FDQ4"/>
<organism evidence="2 3">
    <name type="scientific">Rotaria sordida</name>
    <dbReference type="NCBI Taxonomy" id="392033"/>
    <lineage>
        <taxon>Eukaryota</taxon>
        <taxon>Metazoa</taxon>
        <taxon>Spiralia</taxon>
        <taxon>Gnathifera</taxon>
        <taxon>Rotifera</taxon>
        <taxon>Eurotatoria</taxon>
        <taxon>Bdelloidea</taxon>
        <taxon>Philodinida</taxon>
        <taxon>Philodinidae</taxon>
        <taxon>Rotaria</taxon>
    </lineage>
</organism>
<dbReference type="Proteomes" id="UP000663823">
    <property type="component" value="Unassembled WGS sequence"/>
</dbReference>
<proteinExistence type="predicted"/>
<feature type="non-terminal residue" evidence="2">
    <location>
        <position position="1"/>
    </location>
</feature>
<protein>
    <recommendedName>
        <fullName evidence="1">Integrase zinc-binding domain-containing protein</fullName>
    </recommendedName>
</protein>
<dbReference type="Pfam" id="PF17921">
    <property type="entry name" value="Integrase_H2C2"/>
    <property type="match status" value="1"/>
</dbReference>
<dbReference type="PANTHER" id="PTHR47266">
    <property type="entry name" value="ENDONUCLEASE-RELATED"/>
    <property type="match status" value="1"/>
</dbReference>
<evidence type="ECO:0000259" key="1">
    <source>
        <dbReference type="Pfam" id="PF17921"/>
    </source>
</evidence>
<dbReference type="InterPro" id="IPR041588">
    <property type="entry name" value="Integrase_H2C2"/>
</dbReference>
<name>A0A820FDQ4_9BILA</name>
<dbReference type="FunFam" id="1.10.340.70:FF:000001">
    <property type="entry name" value="Retrovirus-related Pol polyprotein from transposon gypsy-like Protein"/>
    <property type="match status" value="1"/>
</dbReference>
<evidence type="ECO:0000313" key="2">
    <source>
        <dbReference type="EMBL" id="CAF4259138.1"/>
    </source>
</evidence>
<comment type="caution">
    <text evidence="2">The sequence shown here is derived from an EMBL/GenBank/DDBJ whole genome shotgun (WGS) entry which is preliminary data.</text>
</comment>